<sequence length="153" mass="17363">MYQLVAAIFILLFSVGTIAKTYSEEQLVILANEFVTAKNARQQPDTTEQDVEHYISLLADEFIDEHVKFGVTITSKAELRKGMIAKMADEVIYSSITINQTMTGANVVMIKMTEKGKVKPSHLDKVIEYKSTNVVSLEFDENKKIKRIRRHHG</sequence>
<evidence type="ECO:0000313" key="2">
    <source>
        <dbReference type="Proteomes" id="UP000568664"/>
    </source>
</evidence>
<gene>
    <name evidence="1" type="ORF">HII17_00640</name>
</gene>
<name>A0A7Y0L9G4_9GAMM</name>
<dbReference type="RefSeq" id="WP_169073402.1">
    <property type="nucleotide sequence ID" value="NZ_JABBXH010000001.1"/>
</dbReference>
<accession>A0A7Y0L9G4</accession>
<dbReference type="Gene3D" id="3.10.450.50">
    <property type="match status" value="1"/>
</dbReference>
<comment type="caution">
    <text evidence="1">The sequence shown here is derived from an EMBL/GenBank/DDBJ whole genome shotgun (WGS) entry which is preliminary data.</text>
</comment>
<reference evidence="1 2" key="1">
    <citation type="submission" date="2020-04" db="EMBL/GenBank/DDBJ databases">
        <title>Thalassotalea sp. M1531, isolated from the surface of marine red alga.</title>
        <authorList>
            <person name="Pang L."/>
            <person name="Lu D.-C."/>
        </authorList>
    </citation>
    <scope>NUCLEOTIDE SEQUENCE [LARGE SCALE GENOMIC DNA]</scope>
    <source>
        <strain evidence="1 2">M1531</strain>
    </source>
</reference>
<dbReference type="Proteomes" id="UP000568664">
    <property type="component" value="Unassembled WGS sequence"/>
</dbReference>
<organism evidence="1 2">
    <name type="scientific">Thalassotalea algicola</name>
    <dbReference type="NCBI Taxonomy" id="2716224"/>
    <lineage>
        <taxon>Bacteria</taxon>
        <taxon>Pseudomonadati</taxon>
        <taxon>Pseudomonadota</taxon>
        <taxon>Gammaproteobacteria</taxon>
        <taxon>Alteromonadales</taxon>
        <taxon>Colwelliaceae</taxon>
        <taxon>Thalassotalea</taxon>
    </lineage>
</organism>
<dbReference type="EMBL" id="JABBXH010000001">
    <property type="protein sequence ID" value="NMP30053.1"/>
    <property type="molecule type" value="Genomic_DNA"/>
</dbReference>
<evidence type="ECO:0000313" key="1">
    <source>
        <dbReference type="EMBL" id="NMP30053.1"/>
    </source>
</evidence>
<keyword evidence="2" id="KW-1185">Reference proteome</keyword>
<protein>
    <submittedName>
        <fullName evidence="1">Nuclear transport factor 2 family protein</fullName>
    </submittedName>
</protein>
<proteinExistence type="predicted"/>
<dbReference type="AlphaFoldDB" id="A0A7Y0L9G4"/>